<organism evidence="11 12">
    <name type="scientific">Owenia fusiformis</name>
    <name type="common">Polychaete worm</name>
    <dbReference type="NCBI Taxonomy" id="6347"/>
    <lineage>
        <taxon>Eukaryota</taxon>
        <taxon>Metazoa</taxon>
        <taxon>Spiralia</taxon>
        <taxon>Lophotrochozoa</taxon>
        <taxon>Annelida</taxon>
        <taxon>Polychaeta</taxon>
        <taxon>Sedentaria</taxon>
        <taxon>Canalipalpata</taxon>
        <taxon>Sabellida</taxon>
        <taxon>Oweniida</taxon>
        <taxon>Oweniidae</taxon>
        <taxon>Owenia</taxon>
    </lineage>
</organism>
<evidence type="ECO:0000313" key="11">
    <source>
        <dbReference type="EMBL" id="CAH1799146.1"/>
    </source>
</evidence>
<evidence type="ECO:0000256" key="8">
    <source>
        <dbReference type="ARBA" id="ARBA00023136"/>
    </source>
</evidence>
<evidence type="ECO:0000256" key="5">
    <source>
        <dbReference type="ARBA" id="ARBA00022729"/>
    </source>
</evidence>
<keyword evidence="9" id="KW-1015">Disulfide bond</keyword>
<keyword evidence="12" id="KW-1185">Reference proteome</keyword>
<dbReference type="InterPro" id="IPR032675">
    <property type="entry name" value="LRR_dom_sf"/>
</dbReference>
<protein>
    <submittedName>
        <fullName evidence="11">Uncharacterized protein</fullName>
    </submittedName>
</protein>
<evidence type="ECO:0000256" key="10">
    <source>
        <dbReference type="ARBA" id="ARBA00023303"/>
    </source>
</evidence>
<keyword evidence="8" id="KW-0472">Membrane</keyword>
<dbReference type="Pfam" id="PF13855">
    <property type="entry name" value="LRR_8"/>
    <property type="match status" value="1"/>
</dbReference>
<evidence type="ECO:0000256" key="6">
    <source>
        <dbReference type="ARBA" id="ARBA00022989"/>
    </source>
</evidence>
<evidence type="ECO:0000256" key="7">
    <source>
        <dbReference type="ARBA" id="ARBA00023065"/>
    </source>
</evidence>
<dbReference type="PANTHER" id="PTHR46473:SF10">
    <property type="entry name" value="LD45603P-RELATED"/>
    <property type="match status" value="1"/>
</dbReference>
<dbReference type="SUPFAM" id="SSF52058">
    <property type="entry name" value="L domain-like"/>
    <property type="match status" value="1"/>
</dbReference>
<keyword evidence="10" id="KW-0407">Ion channel</keyword>
<accession>A0A8S4PXY7</accession>
<dbReference type="PANTHER" id="PTHR46473">
    <property type="entry name" value="GH08155P"/>
    <property type="match status" value="1"/>
</dbReference>
<proteinExistence type="predicted"/>
<dbReference type="Proteomes" id="UP000749559">
    <property type="component" value="Unassembled WGS sequence"/>
</dbReference>
<evidence type="ECO:0000256" key="2">
    <source>
        <dbReference type="ARBA" id="ARBA00022448"/>
    </source>
</evidence>
<comment type="subcellular location">
    <subcellularLocation>
        <location evidence="1">Cell membrane</location>
        <topology evidence="1">Single-pass membrane protein</topology>
    </subcellularLocation>
</comment>
<dbReference type="Gene3D" id="3.80.10.10">
    <property type="entry name" value="Ribonuclease Inhibitor"/>
    <property type="match status" value="2"/>
</dbReference>
<dbReference type="EMBL" id="CAIIXF020000011">
    <property type="protein sequence ID" value="CAH1799146.1"/>
    <property type="molecule type" value="Genomic_DNA"/>
</dbReference>
<dbReference type="GO" id="GO:0034220">
    <property type="term" value="P:monoatomic ion transmembrane transport"/>
    <property type="evidence" value="ECO:0007669"/>
    <property type="project" value="UniProtKB-KW"/>
</dbReference>
<name>A0A8S4PXY7_OWEFU</name>
<keyword evidence="3" id="KW-1003">Cell membrane</keyword>
<evidence type="ECO:0000256" key="4">
    <source>
        <dbReference type="ARBA" id="ARBA00022692"/>
    </source>
</evidence>
<keyword evidence="7" id="KW-0406">Ion transport</keyword>
<dbReference type="GO" id="GO:0005886">
    <property type="term" value="C:plasma membrane"/>
    <property type="evidence" value="ECO:0007669"/>
    <property type="project" value="UniProtKB-SubCell"/>
</dbReference>
<evidence type="ECO:0000256" key="3">
    <source>
        <dbReference type="ARBA" id="ARBA00022475"/>
    </source>
</evidence>
<evidence type="ECO:0000256" key="1">
    <source>
        <dbReference type="ARBA" id="ARBA00004162"/>
    </source>
</evidence>
<keyword evidence="4" id="KW-0812">Transmembrane</keyword>
<keyword evidence="6" id="KW-1133">Transmembrane helix</keyword>
<dbReference type="AlphaFoldDB" id="A0A8S4PXY7"/>
<dbReference type="InterPro" id="IPR001611">
    <property type="entry name" value="Leu-rich_rpt"/>
</dbReference>
<dbReference type="OrthoDB" id="6148273at2759"/>
<keyword evidence="2" id="KW-0813">Transport</keyword>
<keyword evidence="5" id="KW-0732">Signal</keyword>
<sequence>MLNDIPGGVFNRYQELYSLNISQNGRMETIHNDSFNGLKSLEHLDLQYLTSLKKIAPHSFSALASLRHLDLRGSYEVGLKQILLRLRSLPMNCTLDYLNLKHVNEVTDFEDISLPILRVLKRLQVKVLILDENRIVSIRPGYSEYLGSVKYLSLRRNYLHFYSGFANFIDFLFMYSVKVLHLGDNSYIPLKNKPTLNNTFSQTCTPLPQDMEEVYFNNMQVTIYYKLYVNGLCFGEPNKLRIFDLTGTSFWGIEKPIKG</sequence>
<reference evidence="11" key="1">
    <citation type="submission" date="2022-03" db="EMBL/GenBank/DDBJ databases">
        <authorList>
            <person name="Martin C."/>
        </authorList>
    </citation>
    <scope>NUCLEOTIDE SEQUENCE</scope>
</reference>
<dbReference type="InterPro" id="IPR051432">
    <property type="entry name" value="KCNMA1_auxiliary"/>
</dbReference>
<gene>
    <name evidence="11" type="ORF">OFUS_LOCUS23193</name>
</gene>
<comment type="caution">
    <text evidence="11">The sequence shown here is derived from an EMBL/GenBank/DDBJ whole genome shotgun (WGS) entry which is preliminary data.</text>
</comment>
<evidence type="ECO:0000313" key="12">
    <source>
        <dbReference type="Proteomes" id="UP000749559"/>
    </source>
</evidence>
<evidence type="ECO:0000256" key="9">
    <source>
        <dbReference type="ARBA" id="ARBA00023157"/>
    </source>
</evidence>